<comment type="subcellular location">
    <subcellularLocation>
        <location evidence="1 5">Nucleus</location>
        <location evidence="1 5">Nuclear pore complex</location>
    </subcellularLocation>
</comment>
<dbReference type="PANTHER" id="PTHR11225:SF4">
    <property type="entry name" value="NUCLEAR PORE COMPLEX PROTEIN NUP93"/>
    <property type="match status" value="1"/>
</dbReference>
<dbReference type="Pfam" id="PF04097">
    <property type="entry name" value="Nic96"/>
    <property type="match status" value="1"/>
</dbReference>
<keyword evidence="5" id="KW-0813">Transport</keyword>
<dbReference type="GO" id="GO:0005643">
    <property type="term" value="C:nuclear pore"/>
    <property type="evidence" value="ECO:0007669"/>
    <property type="project" value="UniProtKB-SubCell"/>
</dbReference>
<evidence type="ECO:0000313" key="7">
    <source>
        <dbReference type="Proteomes" id="UP000267096"/>
    </source>
</evidence>
<dbReference type="Proteomes" id="UP000267096">
    <property type="component" value="Unassembled WGS sequence"/>
</dbReference>
<keyword evidence="3 5" id="KW-0906">Nuclear pore complex</keyword>
<keyword evidence="5" id="KW-0472">Membrane</keyword>
<keyword evidence="4 5" id="KW-0539">Nucleus</keyword>
<dbReference type="OrthoDB" id="1918363at2759"/>
<keyword evidence="5" id="KW-0811">Translocation</keyword>
<keyword evidence="5" id="KW-0653">Protein transport</keyword>
<organism evidence="8">
    <name type="scientific">Anisakis simplex</name>
    <name type="common">Herring worm</name>
    <dbReference type="NCBI Taxonomy" id="6269"/>
    <lineage>
        <taxon>Eukaryota</taxon>
        <taxon>Metazoa</taxon>
        <taxon>Ecdysozoa</taxon>
        <taxon>Nematoda</taxon>
        <taxon>Chromadorea</taxon>
        <taxon>Rhabditida</taxon>
        <taxon>Spirurina</taxon>
        <taxon>Ascaridomorpha</taxon>
        <taxon>Ascaridoidea</taxon>
        <taxon>Anisakidae</taxon>
        <taxon>Anisakis</taxon>
        <taxon>Anisakis simplex complex</taxon>
    </lineage>
</organism>
<evidence type="ECO:0000256" key="5">
    <source>
        <dbReference type="RuleBase" id="RU364035"/>
    </source>
</evidence>
<evidence type="ECO:0000256" key="1">
    <source>
        <dbReference type="ARBA" id="ARBA00004567"/>
    </source>
</evidence>
<evidence type="ECO:0000313" key="8">
    <source>
        <dbReference type="WBParaSite" id="ASIM_0001495101-mRNA-1"/>
    </source>
</evidence>
<evidence type="ECO:0000256" key="3">
    <source>
        <dbReference type="ARBA" id="ARBA00023132"/>
    </source>
</evidence>
<dbReference type="EMBL" id="UYRR01031722">
    <property type="protein sequence ID" value="VDK52159.1"/>
    <property type="molecule type" value="Genomic_DNA"/>
</dbReference>
<dbReference type="AlphaFoldDB" id="A0A0M3K230"/>
<sequence length="842" mass="94244">MSGTFEDILHRADRLSSTVISAERPVDRSFIGTELSAQACIDEIFRRSESLWKKKRPADVVGERLQSDLLLGQQSFWLDAVQPSCSSRKSTAISEDKSTDETMVTKIVPLESIEDSLPEMIRETETIVMRDAENAFLNRCSIEDALLNTKKPLASDRTMTDGTPPFKKPAGGISRLAPTSASAVELAFAKALSDYAIDKKSDSLAKGFKEAAARSRDDRICALWEQAIALLSLPAPTLANNSSSKSPQPLAIRTSTEWTQRLVKGSLEYLQKQYGNYISITYMTHMREVVNRNLAVARVGGIPGTLALVDGYLNVKHFQQSAKQSCQDGVYGSSGHPIWEVVYNCLRCGDYEACAEIARSRLQNFPSCAALAVALCALQKTEKISVEDRDRVRGEWRAELDSTVDIYKKAVYCALLGGDVAEVSDNLENWLWLKLAPYNFSVSLSPSVFAALQRTISIDYGEEYFISNGGYATIFFQALWLTGQFERAIHLLFRCDMLIHSVHLAIMAYVNDLLVTPSDGTTAKSIITFNEKDPLECSLDFSRLILIYVKSFECVDAQRAIDYYFCLRKFQSPNGESIFNACVSRSVYLGADMDKVIGCVDEYGIRHPGFIDKYSNDINITDVIAKVATDVELSAEPYKAVRLYHAAELFCFKKLIEYVDESKLLVKGSIEICFQRYNDALRVMCLCLTNALKGYRDIDEPRRIAVWLASIYKRMTLEGSSLQLLTSLYLLIDLSTFFTNFNQRNYPTCLDIITKLKFVPFDLSEVSAFVSMFYTLSDEVRSLLPDVCVSVMRILDQLSADSSWRSEIVAKADAIVAYAARVPYTFPAEVTAQILEINSKLH</sequence>
<proteinExistence type="inferred from homology"/>
<dbReference type="WBParaSite" id="ASIM_0001495101-mRNA-1">
    <property type="protein sequence ID" value="ASIM_0001495101-mRNA-1"/>
    <property type="gene ID" value="ASIM_0001495101"/>
</dbReference>
<keyword evidence="7" id="KW-1185">Reference proteome</keyword>
<comment type="similarity">
    <text evidence="2 5">Belongs to the nucleoporin interacting component (NIC) family.</text>
</comment>
<name>A0A0M3K230_ANISI</name>
<evidence type="ECO:0000313" key="6">
    <source>
        <dbReference type="EMBL" id="VDK52159.1"/>
    </source>
</evidence>
<dbReference type="GO" id="GO:0006606">
    <property type="term" value="P:protein import into nucleus"/>
    <property type="evidence" value="ECO:0007669"/>
    <property type="project" value="TreeGrafter"/>
</dbReference>
<protein>
    <recommendedName>
        <fullName evidence="5">Nuclear pore protein</fullName>
    </recommendedName>
</protein>
<gene>
    <name evidence="6" type="ORF">ASIM_LOCUS14361</name>
</gene>
<keyword evidence="5" id="KW-0509">mRNA transport</keyword>
<reference evidence="8" key="1">
    <citation type="submission" date="2017-02" db="UniProtKB">
        <authorList>
            <consortium name="WormBaseParasite"/>
        </authorList>
    </citation>
    <scope>IDENTIFICATION</scope>
</reference>
<evidence type="ECO:0000256" key="4">
    <source>
        <dbReference type="ARBA" id="ARBA00023242"/>
    </source>
</evidence>
<accession>A0A0M3K230</accession>
<dbReference type="PANTHER" id="PTHR11225">
    <property type="entry name" value="NUCLEAR PORE COMPLEX PROTEIN NUP93 NUCLEOPORIN NUP93 DEAD EYE PROTEIN"/>
    <property type="match status" value="1"/>
</dbReference>
<reference evidence="6 7" key="2">
    <citation type="submission" date="2018-11" db="EMBL/GenBank/DDBJ databases">
        <authorList>
            <consortium name="Pathogen Informatics"/>
        </authorList>
    </citation>
    <scope>NUCLEOTIDE SEQUENCE [LARGE SCALE GENOMIC DNA]</scope>
</reference>
<dbReference type="InterPro" id="IPR007231">
    <property type="entry name" value="Nucleoporin_int_Nup93/Nic96"/>
</dbReference>
<dbReference type="GO" id="GO:0016973">
    <property type="term" value="P:poly(A)+ mRNA export from nucleus"/>
    <property type="evidence" value="ECO:0007669"/>
    <property type="project" value="TreeGrafter"/>
</dbReference>
<evidence type="ECO:0000256" key="2">
    <source>
        <dbReference type="ARBA" id="ARBA00010186"/>
    </source>
</evidence>
<dbReference type="GO" id="GO:0017056">
    <property type="term" value="F:structural constituent of nuclear pore"/>
    <property type="evidence" value="ECO:0007669"/>
    <property type="project" value="InterPro"/>
</dbReference>